<dbReference type="FunFam" id="3.90.550.10:FF:000003">
    <property type="entry name" value="2-C-methyl-D-erythritol 4-phosphate cytidylyltransferase"/>
    <property type="match status" value="1"/>
</dbReference>
<dbReference type="CDD" id="cd02516">
    <property type="entry name" value="CDP-ME_synthetase"/>
    <property type="match status" value="1"/>
</dbReference>
<evidence type="ECO:0000313" key="9">
    <source>
        <dbReference type="Proteomes" id="UP000190435"/>
    </source>
</evidence>
<dbReference type="InterPro" id="IPR001228">
    <property type="entry name" value="IspD"/>
</dbReference>
<evidence type="ECO:0000256" key="4">
    <source>
        <dbReference type="ARBA" id="ARBA00022679"/>
    </source>
</evidence>
<feature type="site" description="Transition state stabilizer" evidence="7">
    <location>
        <position position="20"/>
    </location>
</feature>
<keyword evidence="6 7" id="KW-0414">Isoprene biosynthesis</keyword>
<comment type="caution">
    <text evidence="8">The sequence shown here is derived from an EMBL/GenBank/DDBJ whole genome shotgun (WGS) entry which is preliminary data.</text>
</comment>
<dbReference type="PROSITE" id="PS01295">
    <property type="entry name" value="ISPD"/>
    <property type="match status" value="1"/>
</dbReference>
<dbReference type="HAMAP" id="MF_00108">
    <property type="entry name" value="IspD"/>
    <property type="match status" value="1"/>
</dbReference>
<dbReference type="GO" id="GO:0050518">
    <property type="term" value="F:2-C-methyl-D-erythritol 4-phosphate cytidylyltransferase activity"/>
    <property type="evidence" value="ECO:0007669"/>
    <property type="project" value="UniProtKB-UniRule"/>
</dbReference>
<evidence type="ECO:0000256" key="3">
    <source>
        <dbReference type="ARBA" id="ARBA00009789"/>
    </source>
</evidence>
<keyword evidence="4 7" id="KW-0808">Transferase</keyword>
<evidence type="ECO:0000256" key="2">
    <source>
        <dbReference type="ARBA" id="ARBA00004787"/>
    </source>
</evidence>
<dbReference type="PANTHER" id="PTHR32125:SF4">
    <property type="entry name" value="2-C-METHYL-D-ERYTHRITOL 4-PHOSPHATE CYTIDYLYLTRANSFERASE, CHLOROPLASTIC"/>
    <property type="match status" value="1"/>
</dbReference>
<keyword evidence="9" id="KW-1185">Reference proteome</keyword>
<dbReference type="InterPro" id="IPR029044">
    <property type="entry name" value="Nucleotide-diphossugar_trans"/>
</dbReference>
<reference evidence="8 9" key="1">
    <citation type="submission" date="2017-02" db="EMBL/GenBank/DDBJ databases">
        <title>Draft genome sequence of Moraxella caviae CCUG 355 type strain.</title>
        <authorList>
            <person name="Engstrom-Jakobsson H."/>
            <person name="Salva-Serra F."/>
            <person name="Thorell K."/>
            <person name="Gonzales-Siles L."/>
            <person name="Karlsson R."/>
            <person name="Boulund F."/>
            <person name="Engstrand L."/>
            <person name="Moore E."/>
        </authorList>
    </citation>
    <scope>NUCLEOTIDE SEQUENCE [LARGE SCALE GENOMIC DNA]</scope>
    <source>
        <strain evidence="8 9">CCUG 355</strain>
    </source>
</reference>
<dbReference type="EMBL" id="MUXU01000006">
    <property type="protein sequence ID" value="OOR93088.1"/>
    <property type="molecule type" value="Genomic_DNA"/>
</dbReference>
<dbReference type="Gene3D" id="3.90.550.10">
    <property type="entry name" value="Spore Coat Polysaccharide Biosynthesis Protein SpsA, Chain A"/>
    <property type="match status" value="1"/>
</dbReference>
<organism evidence="8 9">
    <name type="scientific">Moraxella caviae</name>
    <dbReference type="NCBI Taxonomy" id="34060"/>
    <lineage>
        <taxon>Bacteria</taxon>
        <taxon>Pseudomonadati</taxon>
        <taxon>Pseudomonadota</taxon>
        <taxon>Gammaproteobacteria</taxon>
        <taxon>Moraxellales</taxon>
        <taxon>Moraxellaceae</taxon>
        <taxon>Moraxella</taxon>
    </lineage>
</organism>
<sequence>MHALIVAAGKGSRFGASVPKQYLDLAGRSVLEHSVKRLNHAEIRDLTLVVAADDERVHSLDFEFAGKIDFAIGGDERWQSVHSGVAHIRASGAGDDDWVLVHDAARPCLPAADLQAIITASHTCTQNALMLATPVVDTLKLAQDEQVVRTVDRQNLWQAQTPQMFRLAALEKVLAAVSEQGLMITDEASGFELLGEAVQVVAGSRLNMKLTFAGDLPLLSLIAERLLADDKP</sequence>
<evidence type="ECO:0000256" key="5">
    <source>
        <dbReference type="ARBA" id="ARBA00022695"/>
    </source>
</evidence>
<dbReference type="Proteomes" id="UP000190435">
    <property type="component" value="Unassembled WGS sequence"/>
</dbReference>
<dbReference type="STRING" id="34060.B0181_00925"/>
<feature type="site" description="Positions MEP for the nucleophilic attack" evidence="7">
    <location>
        <position position="153"/>
    </location>
</feature>
<dbReference type="Pfam" id="PF01128">
    <property type="entry name" value="IspD"/>
    <property type="match status" value="1"/>
</dbReference>
<name>A0A1T0ABQ2_9GAMM</name>
<proteinExistence type="inferred from homology"/>
<evidence type="ECO:0000256" key="1">
    <source>
        <dbReference type="ARBA" id="ARBA00001282"/>
    </source>
</evidence>
<dbReference type="InterPro" id="IPR034683">
    <property type="entry name" value="IspD/TarI"/>
</dbReference>
<dbReference type="UniPathway" id="UPA00056">
    <property type="reaction ID" value="UER00093"/>
</dbReference>
<gene>
    <name evidence="7" type="primary">ispD</name>
    <name evidence="8" type="ORF">B0181_00925</name>
</gene>
<feature type="site" description="Positions MEP for the nucleophilic attack" evidence="7">
    <location>
        <position position="209"/>
    </location>
</feature>
<protein>
    <recommendedName>
        <fullName evidence="7">2-C-methyl-D-erythritol 4-phosphate cytidylyltransferase</fullName>
        <ecNumber evidence="7">2.7.7.60</ecNumber>
    </recommendedName>
    <alternativeName>
        <fullName evidence="7">4-diphosphocytidyl-2C-methyl-D-erythritol synthase</fullName>
    </alternativeName>
    <alternativeName>
        <fullName evidence="7">MEP cytidylyltransferase</fullName>
        <shortName evidence="7">MCT</shortName>
    </alternativeName>
</protein>
<evidence type="ECO:0000256" key="7">
    <source>
        <dbReference type="HAMAP-Rule" id="MF_00108"/>
    </source>
</evidence>
<dbReference type="GO" id="GO:0019288">
    <property type="term" value="P:isopentenyl diphosphate biosynthetic process, methylerythritol 4-phosphate pathway"/>
    <property type="evidence" value="ECO:0007669"/>
    <property type="project" value="UniProtKB-UniRule"/>
</dbReference>
<comment type="function">
    <text evidence="7">Catalyzes the formation of 4-diphosphocytidyl-2-C-methyl-D-erythritol from CTP and 2-C-methyl-D-erythritol 4-phosphate (MEP).</text>
</comment>
<comment type="catalytic activity">
    <reaction evidence="1 7">
        <text>2-C-methyl-D-erythritol 4-phosphate + CTP + H(+) = 4-CDP-2-C-methyl-D-erythritol + diphosphate</text>
        <dbReference type="Rhea" id="RHEA:13429"/>
        <dbReference type="ChEBI" id="CHEBI:15378"/>
        <dbReference type="ChEBI" id="CHEBI:33019"/>
        <dbReference type="ChEBI" id="CHEBI:37563"/>
        <dbReference type="ChEBI" id="CHEBI:57823"/>
        <dbReference type="ChEBI" id="CHEBI:58262"/>
        <dbReference type="EC" id="2.7.7.60"/>
    </reaction>
</comment>
<dbReference type="PANTHER" id="PTHR32125">
    <property type="entry name" value="2-C-METHYL-D-ERYTHRITOL 4-PHOSPHATE CYTIDYLYLTRANSFERASE, CHLOROPLASTIC"/>
    <property type="match status" value="1"/>
</dbReference>
<keyword evidence="5 7" id="KW-0548">Nucleotidyltransferase</keyword>
<dbReference type="AlphaFoldDB" id="A0A1T0ABQ2"/>
<evidence type="ECO:0000256" key="6">
    <source>
        <dbReference type="ARBA" id="ARBA00023229"/>
    </source>
</evidence>
<evidence type="ECO:0000313" key="8">
    <source>
        <dbReference type="EMBL" id="OOR93088.1"/>
    </source>
</evidence>
<dbReference type="InterPro" id="IPR018294">
    <property type="entry name" value="ISPD_synthase_CS"/>
</dbReference>
<dbReference type="SUPFAM" id="SSF53448">
    <property type="entry name" value="Nucleotide-diphospho-sugar transferases"/>
    <property type="match status" value="1"/>
</dbReference>
<comment type="pathway">
    <text evidence="2 7">Isoprenoid biosynthesis; isopentenyl diphosphate biosynthesis via DXP pathway; isopentenyl diphosphate from 1-deoxy-D-xylulose 5-phosphate: step 2/6.</text>
</comment>
<accession>A0A1T0ABQ2</accession>
<comment type="similarity">
    <text evidence="3 7">Belongs to the IspD/TarI cytidylyltransferase family. IspD subfamily.</text>
</comment>
<dbReference type="NCBIfam" id="TIGR00453">
    <property type="entry name" value="ispD"/>
    <property type="match status" value="1"/>
</dbReference>
<feature type="site" description="Transition state stabilizer" evidence="7">
    <location>
        <position position="13"/>
    </location>
</feature>
<dbReference type="InterPro" id="IPR050088">
    <property type="entry name" value="IspD/TarI_cytidylyltransf_bact"/>
</dbReference>
<dbReference type="EC" id="2.7.7.60" evidence="7"/>